<name>A0ABD0XPD2_UMBPY</name>
<dbReference type="Proteomes" id="UP001557470">
    <property type="component" value="Unassembled WGS sequence"/>
</dbReference>
<gene>
    <name evidence="1" type="ORF">UPYG_G00051920</name>
</gene>
<keyword evidence="2" id="KW-1185">Reference proteome</keyword>
<proteinExistence type="predicted"/>
<reference evidence="1 2" key="1">
    <citation type="submission" date="2024-06" db="EMBL/GenBank/DDBJ databases">
        <authorList>
            <person name="Pan Q."/>
            <person name="Wen M."/>
            <person name="Jouanno E."/>
            <person name="Zahm M."/>
            <person name="Klopp C."/>
            <person name="Cabau C."/>
            <person name="Louis A."/>
            <person name="Berthelot C."/>
            <person name="Parey E."/>
            <person name="Roest Crollius H."/>
            <person name="Montfort J."/>
            <person name="Robinson-Rechavi M."/>
            <person name="Bouchez O."/>
            <person name="Lampietro C."/>
            <person name="Lopez Roques C."/>
            <person name="Donnadieu C."/>
            <person name="Postlethwait J."/>
            <person name="Bobe J."/>
            <person name="Verreycken H."/>
            <person name="Guiguen Y."/>
        </authorList>
    </citation>
    <scope>NUCLEOTIDE SEQUENCE [LARGE SCALE GENOMIC DNA]</scope>
    <source>
        <strain evidence="1">Up_M1</strain>
        <tissue evidence="1">Testis</tissue>
    </source>
</reference>
<dbReference type="EMBL" id="JAGEUA010000002">
    <property type="protein sequence ID" value="KAL1004895.1"/>
    <property type="molecule type" value="Genomic_DNA"/>
</dbReference>
<accession>A0ABD0XPD2</accession>
<sequence>MTGEPVVVADEHEGKLIHLCCSTALKNLGGGRRTTPLADTPLTDGPHTLCLSVEGGWDLEWEGWGGHL</sequence>
<evidence type="ECO:0000313" key="2">
    <source>
        <dbReference type="Proteomes" id="UP001557470"/>
    </source>
</evidence>
<protein>
    <submittedName>
        <fullName evidence="1">Uncharacterized protein</fullName>
    </submittedName>
</protein>
<evidence type="ECO:0000313" key="1">
    <source>
        <dbReference type="EMBL" id="KAL1004895.1"/>
    </source>
</evidence>
<dbReference type="AlphaFoldDB" id="A0ABD0XPD2"/>
<comment type="caution">
    <text evidence="1">The sequence shown here is derived from an EMBL/GenBank/DDBJ whole genome shotgun (WGS) entry which is preliminary data.</text>
</comment>
<organism evidence="1 2">
    <name type="scientific">Umbra pygmaea</name>
    <name type="common">Eastern mudminnow</name>
    <dbReference type="NCBI Taxonomy" id="75934"/>
    <lineage>
        <taxon>Eukaryota</taxon>
        <taxon>Metazoa</taxon>
        <taxon>Chordata</taxon>
        <taxon>Craniata</taxon>
        <taxon>Vertebrata</taxon>
        <taxon>Euteleostomi</taxon>
        <taxon>Actinopterygii</taxon>
        <taxon>Neopterygii</taxon>
        <taxon>Teleostei</taxon>
        <taxon>Protacanthopterygii</taxon>
        <taxon>Esociformes</taxon>
        <taxon>Umbridae</taxon>
        <taxon>Umbra</taxon>
    </lineage>
</organism>